<evidence type="ECO:0000313" key="1">
    <source>
        <dbReference type="EMBL" id="EXA29436.1"/>
    </source>
</evidence>
<sequence length="146" mass="15943">MPPVPNPNSKYDYHNDDTEAGGGQVIQLCKELDILICLLCPVAIKPRVDQVENHYRHRHKTAGRQLQEVIAFAASFSPSSGSQPLALRDPTNKDIELPADGGPPIPGLEIYAGFSCKSCRQLTFSCNSKRVAFSVPLSRAIPVETN</sequence>
<dbReference type="HOGENOM" id="CLU_1845178_0_0_1"/>
<dbReference type="AlphaFoldDB" id="W9NFD8"/>
<dbReference type="Proteomes" id="UP000030751">
    <property type="component" value="Unassembled WGS sequence"/>
</dbReference>
<proteinExistence type="predicted"/>
<dbReference type="OrthoDB" id="5087949at2759"/>
<protein>
    <submittedName>
        <fullName evidence="1">Uncharacterized protein</fullName>
    </submittedName>
</protein>
<accession>W9NFD8</accession>
<reference evidence="1" key="2">
    <citation type="submission" date="2012-05" db="EMBL/GenBank/DDBJ databases">
        <title>Annotation of the Genome Sequence of Fusarium oxysporum HDV247.</title>
        <authorList>
            <consortium name="The Broad Institute Genomics Platform"/>
            <person name="Ma L.-J."/>
            <person name="Corby-Kistler H."/>
            <person name="Broz K."/>
            <person name="Gale L.R."/>
            <person name="Jonkers W."/>
            <person name="O'Donnell K."/>
            <person name="Ploetz R."/>
            <person name="Steinberg C."/>
            <person name="Schwartz D.C."/>
            <person name="VanEtten H."/>
            <person name="Zhou S."/>
            <person name="Young S.K."/>
            <person name="Zeng Q."/>
            <person name="Gargeya S."/>
            <person name="Fitzgerald M."/>
            <person name="Abouelleil A."/>
            <person name="Alvarado L."/>
            <person name="Chapman S.B."/>
            <person name="Gainer-Dewar J."/>
            <person name="Goldberg J."/>
            <person name="Griggs A."/>
            <person name="Gujja S."/>
            <person name="Hansen M."/>
            <person name="Howarth C."/>
            <person name="Imamovic A."/>
            <person name="Ireland A."/>
            <person name="Larimer J."/>
            <person name="McCowan C."/>
            <person name="Murphy C."/>
            <person name="Pearson M."/>
            <person name="Poon T.W."/>
            <person name="Priest M."/>
            <person name="Roberts A."/>
            <person name="Saif S."/>
            <person name="Shea T."/>
            <person name="Sykes S."/>
            <person name="Wortman J."/>
            <person name="Nusbaum C."/>
            <person name="Birren B."/>
        </authorList>
    </citation>
    <scope>NUCLEOTIDE SEQUENCE</scope>
    <source>
        <strain evidence="1">HDV247</strain>
    </source>
</reference>
<gene>
    <name evidence="1" type="ORF">FOVG_19075</name>
</gene>
<dbReference type="EMBL" id="JH651113">
    <property type="protein sequence ID" value="EXA29436.1"/>
    <property type="molecule type" value="Genomic_DNA"/>
</dbReference>
<organism evidence="1">
    <name type="scientific">Fusarium oxysporum f. sp. pisi HDV247</name>
    <dbReference type="NCBI Taxonomy" id="1080344"/>
    <lineage>
        <taxon>Eukaryota</taxon>
        <taxon>Fungi</taxon>
        <taxon>Dikarya</taxon>
        <taxon>Ascomycota</taxon>
        <taxon>Pezizomycotina</taxon>
        <taxon>Sordariomycetes</taxon>
        <taxon>Hypocreomycetidae</taxon>
        <taxon>Hypocreales</taxon>
        <taxon>Nectriaceae</taxon>
        <taxon>Fusarium</taxon>
        <taxon>Fusarium oxysporum species complex</taxon>
    </lineage>
</organism>
<name>W9NFD8_FUSOX</name>
<dbReference type="InterPro" id="IPR022698">
    <property type="entry name" value="OrsD"/>
</dbReference>
<dbReference type="Pfam" id="PF12013">
    <property type="entry name" value="OrsD"/>
    <property type="match status" value="1"/>
</dbReference>
<reference evidence="1" key="1">
    <citation type="submission" date="2011-10" db="EMBL/GenBank/DDBJ databases">
        <title>The Genome Sequence of Fusarium oxysporum HDV247.</title>
        <authorList>
            <consortium name="The Broad Institute Genome Sequencing Platform"/>
            <person name="Ma L.-J."/>
            <person name="Gale L.R."/>
            <person name="Schwartz D.C."/>
            <person name="Zhou S."/>
            <person name="Corby-Kistler H."/>
            <person name="Young S.K."/>
            <person name="Zeng Q."/>
            <person name="Gargeya S."/>
            <person name="Fitzgerald M."/>
            <person name="Haas B."/>
            <person name="Abouelleil A."/>
            <person name="Alvarado L."/>
            <person name="Arachchi H.M."/>
            <person name="Berlin A."/>
            <person name="Brown A."/>
            <person name="Chapman S.B."/>
            <person name="Chen Z."/>
            <person name="Dunbar C."/>
            <person name="Freedman E."/>
            <person name="Gearin G."/>
            <person name="Goldberg J."/>
            <person name="Griggs A."/>
            <person name="Gujja S."/>
            <person name="Heiman D."/>
            <person name="Howarth C."/>
            <person name="Larson L."/>
            <person name="Lui A."/>
            <person name="MacDonald P.J.P."/>
            <person name="Montmayeur A."/>
            <person name="Murphy C."/>
            <person name="Neiman D."/>
            <person name="Pearson M."/>
            <person name="Priest M."/>
            <person name="Roberts A."/>
            <person name="Saif S."/>
            <person name="Shea T."/>
            <person name="Shenoy N."/>
            <person name="Sisk P."/>
            <person name="Stolte C."/>
            <person name="Sykes S."/>
            <person name="Wortman J."/>
            <person name="Nusbaum C."/>
            <person name="Birren B."/>
        </authorList>
    </citation>
    <scope>NUCLEOTIDE SEQUENCE [LARGE SCALE GENOMIC DNA]</scope>
    <source>
        <strain evidence="1">HDV247</strain>
    </source>
</reference>